<organism evidence="3">
    <name type="scientific">freshwater metagenome</name>
    <dbReference type="NCBI Taxonomy" id="449393"/>
    <lineage>
        <taxon>unclassified sequences</taxon>
        <taxon>metagenomes</taxon>
        <taxon>ecological metagenomes</taxon>
    </lineage>
</organism>
<feature type="transmembrane region" description="Helical" evidence="2">
    <location>
        <begin position="6"/>
        <end position="24"/>
    </location>
</feature>
<dbReference type="AlphaFoldDB" id="A0A6J6D6C7"/>
<dbReference type="InterPro" id="IPR019277">
    <property type="entry name" value="DUF2304"/>
</dbReference>
<gene>
    <name evidence="3" type="ORF">UFOPK1591_00619</name>
</gene>
<dbReference type="Pfam" id="PF10066">
    <property type="entry name" value="DUF2304"/>
    <property type="match status" value="1"/>
</dbReference>
<proteinExistence type="predicted"/>
<dbReference type="EMBL" id="CAEZTD010000035">
    <property type="protein sequence ID" value="CAB4559357.1"/>
    <property type="molecule type" value="Genomic_DNA"/>
</dbReference>
<evidence type="ECO:0000256" key="1">
    <source>
        <dbReference type="SAM" id="MobiDB-lite"/>
    </source>
</evidence>
<feature type="transmembrane region" description="Helical" evidence="2">
    <location>
        <begin position="63"/>
        <end position="83"/>
    </location>
</feature>
<evidence type="ECO:0000313" key="3">
    <source>
        <dbReference type="EMBL" id="CAB4559357.1"/>
    </source>
</evidence>
<evidence type="ECO:0000256" key="2">
    <source>
        <dbReference type="SAM" id="Phobius"/>
    </source>
</evidence>
<keyword evidence="2" id="KW-0472">Membrane</keyword>
<keyword evidence="2" id="KW-1133">Transmembrane helix</keyword>
<keyword evidence="2" id="KW-0812">Transmembrane</keyword>
<feature type="transmembrane region" description="Helical" evidence="2">
    <location>
        <begin position="36"/>
        <end position="57"/>
    </location>
</feature>
<protein>
    <submittedName>
        <fullName evidence="3">Unannotated protein</fullName>
    </submittedName>
</protein>
<accession>A0A6J6D6C7</accession>
<name>A0A6J6D6C7_9ZZZZ</name>
<reference evidence="3" key="1">
    <citation type="submission" date="2020-05" db="EMBL/GenBank/DDBJ databases">
        <authorList>
            <person name="Chiriac C."/>
            <person name="Salcher M."/>
            <person name="Ghai R."/>
            <person name="Kavagutti S V."/>
        </authorList>
    </citation>
    <scope>NUCLEOTIDE SEQUENCE</scope>
</reference>
<sequence>MSTLQYVLGIVAASLTLILVIEMLRLRRLRERHAIWWIVAGLGALVIAIFPEALAWVADKIGFEVPINLAFFASLVLLFLVALQHSAELTKVEAHSRTLAEQVALLDIRVRELEAKAKPTSATRVRDVKNAQKNSGKR</sequence>
<feature type="region of interest" description="Disordered" evidence="1">
    <location>
        <begin position="119"/>
        <end position="138"/>
    </location>
</feature>